<keyword evidence="6" id="KW-0472">Membrane</keyword>
<dbReference type="AlphaFoldDB" id="A0A444Y0Y6"/>
<keyword evidence="2" id="KW-0808">Transferase</keyword>
<evidence type="ECO:0000256" key="4">
    <source>
        <dbReference type="ARBA" id="ARBA00022777"/>
    </source>
</evidence>
<evidence type="ECO:0000256" key="3">
    <source>
        <dbReference type="ARBA" id="ARBA00022741"/>
    </source>
</evidence>
<dbReference type="Pfam" id="PF00069">
    <property type="entry name" value="Pkinase"/>
    <property type="match status" value="1"/>
</dbReference>
<dbReference type="PROSITE" id="PS50011">
    <property type="entry name" value="PROTEIN_KINASE_DOM"/>
    <property type="match status" value="1"/>
</dbReference>
<keyword evidence="6" id="KW-0812">Transmembrane</keyword>
<evidence type="ECO:0000313" key="9">
    <source>
        <dbReference type="Proteomes" id="UP000289738"/>
    </source>
</evidence>
<dbReference type="Gene3D" id="1.10.510.10">
    <property type="entry name" value="Transferase(Phosphotransferase) domain 1"/>
    <property type="match status" value="1"/>
</dbReference>
<accession>A0A444Y0Y6</accession>
<name>A0A444Y0Y6_ARAHY</name>
<dbReference type="InterPro" id="IPR008271">
    <property type="entry name" value="Ser/Thr_kinase_AS"/>
</dbReference>
<sequence>MSSSHLLSSHQQLARPTEIYFVLEFNEGDELFTKVSKGRFSEDLTRKYFQQLISAIGYCHSRDIFHRDLKPENLLLDENGNLKVSDFGLSAVKDQVSPKILKILFVPSWFGFIVAILAAVKLAIDAAVIVVKGYKIVTSVPIILVAEFEIMACIFTKKVLFALRS</sequence>
<keyword evidence="3" id="KW-0547">Nucleotide-binding</keyword>
<dbReference type="InterPro" id="IPR000719">
    <property type="entry name" value="Prot_kinase_dom"/>
</dbReference>
<evidence type="ECO:0000259" key="7">
    <source>
        <dbReference type="PROSITE" id="PS50011"/>
    </source>
</evidence>
<evidence type="ECO:0000256" key="1">
    <source>
        <dbReference type="ARBA" id="ARBA00022527"/>
    </source>
</evidence>
<dbReference type="GO" id="GO:0005524">
    <property type="term" value="F:ATP binding"/>
    <property type="evidence" value="ECO:0007669"/>
    <property type="project" value="UniProtKB-KW"/>
</dbReference>
<feature type="transmembrane region" description="Helical" evidence="6">
    <location>
        <begin position="103"/>
        <end position="124"/>
    </location>
</feature>
<gene>
    <name evidence="8" type="ORF">Ahy_B08g090849</name>
</gene>
<organism evidence="8 9">
    <name type="scientific">Arachis hypogaea</name>
    <name type="common">Peanut</name>
    <dbReference type="NCBI Taxonomy" id="3818"/>
    <lineage>
        <taxon>Eukaryota</taxon>
        <taxon>Viridiplantae</taxon>
        <taxon>Streptophyta</taxon>
        <taxon>Embryophyta</taxon>
        <taxon>Tracheophyta</taxon>
        <taxon>Spermatophyta</taxon>
        <taxon>Magnoliopsida</taxon>
        <taxon>eudicotyledons</taxon>
        <taxon>Gunneridae</taxon>
        <taxon>Pentapetalae</taxon>
        <taxon>rosids</taxon>
        <taxon>fabids</taxon>
        <taxon>Fabales</taxon>
        <taxon>Fabaceae</taxon>
        <taxon>Papilionoideae</taxon>
        <taxon>50 kb inversion clade</taxon>
        <taxon>dalbergioids sensu lato</taxon>
        <taxon>Dalbergieae</taxon>
        <taxon>Pterocarpus clade</taxon>
        <taxon>Arachis</taxon>
    </lineage>
</organism>
<keyword evidence="1" id="KW-0723">Serine/threonine-protein kinase</keyword>
<reference evidence="8 9" key="1">
    <citation type="submission" date="2019-01" db="EMBL/GenBank/DDBJ databases">
        <title>Sequencing of cultivated peanut Arachis hypogaea provides insights into genome evolution and oil improvement.</title>
        <authorList>
            <person name="Chen X."/>
        </authorList>
    </citation>
    <scope>NUCLEOTIDE SEQUENCE [LARGE SCALE GENOMIC DNA]</scope>
    <source>
        <strain evidence="9">cv. Fuhuasheng</strain>
        <tissue evidence="8">Leaves</tissue>
    </source>
</reference>
<dbReference type="Proteomes" id="UP000289738">
    <property type="component" value="Chromosome B08"/>
</dbReference>
<dbReference type="GO" id="GO:0004674">
    <property type="term" value="F:protein serine/threonine kinase activity"/>
    <property type="evidence" value="ECO:0007669"/>
    <property type="project" value="UniProtKB-KW"/>
</dbReference>
<keyword evidence="5" id="KW-0067">ATP-binding</keyword>
<evidence type="ECO:0000256" key="5">
    <source>
        <dbReference type="ARBA" id="ARBA00022840"/>
    </source>
</evidence>
<dbReference type="InterPro" id="IPR011009">
    <property type="entry name" value="Kinase-like_dom_sf"/>
</dbReference>
<evidence type="ECO:0000256" key="2">
    <source>
        <dbReference type="ARBA" id="ARBA00022679"/>
    </source>
</evidence>
<dbReference type="STRING" id="3818.A0A444Y0Y6"/>
<dbReference type="EMBL" id="SDMP01000018">
    <property type="protein sequence ID" value="RYQ95526.1"/>
    <property type="molecule type" value="Genomic_DNA"/>
</dbReference>
<evidence type="ECO:0000256" key="6">
    <source>
        <dbReference type="SAM" id="Phobius"/>
    </source>
</evidence>
<dbReference type="SUPFAM" id="SSF56112">
    <property type="entry name" value="Protein kinase-like (PK-like)"/>
    <property type="match status" value="1"/>
</dbReference>
<dbReference type="PROSITE" id="PS00108">
    <property type="entry name" value="PROTEIN_KINASE_ST"/>
    <property type="match status" value="1"/>
</dbReference>
<keyword evidence="6" id="KW-1133">Transmembrane helix</keyword>
<keyword evidence="9" id="KW-1185">Reference proteome</keyword>
<keyword evidence="4" id="KW-0418">Kinase</keyword>
<dbReference type="GO" id="GO:0007165">
    <property type="term" value="P:signal transduction"/>
    <property type="evidence" value="ECO:0007669"/>
    <property type="project" value="TreeGrafter"/>
</dbReference>
<proteinExistence type="predicted"/>
<dbReference type="SMART" id="SM00220">
    <property type="entry name" value="S_TKc"/>
    <property type="match status" value="1"/>
</dbReference>
<comment type="caution">
    <text evidence="8">The sequence shown here is derived from an EMBL/GenBank/DDBJ whole genome shotgun (WGS) entry which is preliminary data.</text>
</comment>
<feature type="domain" description="Protein kinase" evidence="7">
    <location>
        <begin position="1"/>
        <end position="165"/>
    </location>
</feature>
<protein>
    <recommendedName>
        <fullName evidence="7">Protein kinase domain-containing protein</fullName>
    </recommendedName>
</protein>
<dbReference type="PANTHER" id="PTHR43895:SF151">
    <property type="entry name" value="CBL-INTERACTING SERINE_THREONINE-PROTEIN KINASE 11"/>
    <property type="match status" value="1"/>
</dbReference>
<evidence type="ECO:0000313" key="8">
    <source>
        <dbReference type="EMBL" id="RYQ95526.1"/>
    </source>
</evidence>
<dbReference type="PANTHER" id="PTHR43895">
    <property type="entry name" value="CALCIUM/CALMODULIN-DEPENDENT PROTEIN KINASE KINASE-RELATED"/>
    <property type="match status" value="1"/>
</dbReference>